<dbReference type="AlphaFoldDB" id="A0A4Y8ZPP5"/>
<dbReference type="InterPro" id="IPR004360">
    <property type="entry name" value="Glyas_Fos-R_dOase_dom"/>
</dbReference>
<dbReference type="Pfam" id="PF00903">
    <property type="entry name" value="Glyoxalase"/>
    <property type="match status" value="1"/>
</dbReference>
<dbReference type="SUPFAM" id="SSF54593">
    <property type="entry name" value="Glyoxalase/Bleomycin resistance protein/Dihydroxybiphenyl dioxygenase"/>
    <property type="match status" value="1"/>
</dbReference>
<dbReference type="Proteomes" id="UP000298213">
    <property type="component" value="Unassembled WGS sequence"/>
</dbReference>
<accession>A0A4Y8ZPP5</accession>
<gene>
    <name evidence="2" type="ORF">E2493_12315</name>
</gene>
<dbReference type="OrthoDB" id="9791602at2"/>
<sequence length="123" mass="14022">MATKLTPMIHVPDVRAAADWYVALGFALIGYNPTCSDTEVWDWAALRLGPTGLMFNLGGQSSEAPRREVDLYIDTDALDVLWSRLRDRAEIVEPPHATEYGRREFIIRDLNRFWITFGQPVAR</sequence>
<feature type="domain" description="Glyoxalase/fosfomycin resistance/dioxygenase" evidence="1">
    <location>
        <begin position="8"/>
        <end position="116"/>
    </location>
</feature>
<evidence type="ECO:0000313" key="2">
    <source>
        <dbReference type="EMBL" id="TFI57973.1"/>
    </source>
</evidence>
<organism evidence="2 3">
    <name type="scientific">Sphingomonas parva</name>
    <dbReference type="NCBI Taxonomy" id="2555898"/>
    <lineage>
        <taxon>Bacteria</taxon>
        <taxon>Pseudomonadati</taxon>
        <taxon>Pseudomonadota</taxon>
        <taxon>Alphaproteobacteria</taxon>
        <taxon>Sphingomonadales</taxon>
        <taxon>Sphingomonadaceae</taxon>
        <taxon>Sphingomonas</taxon>
    </lineage>
</organism>
<proteinExistence type="predicted"/>
<reference evidence="2 3" key="1">
    <citation type="submission" date="2019-03" db="EMBL/GenBank/DDBJ databases">
        <title>Genome sequence of Sphingomonas sp. 17J27-24.</title>
        <authorList>
            <person name="Kim M."/>
            <person name="Maeng S."/>
            <person name="Sathiyaraj S."/>
        </authorList>
    </citation>
    <scope>NUCLEOTIDE SEQUENCE [LARGE SCALE GENOMIC DNA]</scope>
    <source>
        <strain evidence="2 3">17J27-24</strain>
    </source>
</reference>
<evidence type="ECO:0000259" key="1">
    <source>
        <dbReference type="Pfam" id="PF00903"/>
    </source>
</evidence>
<dbReference type="InterPro" id="IPR029068">
    <property type="entry name" value="Glyas_Bleomycin-R_OHBP_Dase"/>
</dbReference>
<keyword evidence="3" id="KW-1185">Reference proteome</keyword>
<dbReference type="Gene3D" id="3.10.180.10">
    <property type="entry name" value="2,3-Dihydroxybiphenyl 1,2-Dioxygenase, domain 1"/>
    <property type="match status" value="1"/>
</dbReference>
<comment type="caution">
    <text evidence="2">The sequence shown here is derived from an EMBL/GenBank/DDBJ whole genome shotgun (WGS) entry which is preliminary data.</text>
</comment>
<evidence type="ECO:0000313" key="3">
    <source>
        <dbReference type="Proteomes" id="UP000298213"/>
    </source>
</evidence>
<dbReference type="RefSeq" id="WP_135087194.1">
    <property type="nucleotide sequence ID" value="NZ_SPDV01000021.1"/>
</dbReference>
<protein>
    <recommendedName>
        <fullName evidence="1">Glyoxalase/fosfomycin resistance/dioxygenase domain-containing protein</fullName>
    </recommendedName>
</protein>
<name>A0A4Y8ZPP5_9SPHN</name>
<dbReference type="EMBL" id="SPDV01000021">
    <property type="protein sequence ID" value="TFI57973.1"/>
    <property type="molecule type" value="Genomic_DNA"/>
</dbReference>